<evidence type="ECO:0000313" key="2">
    <source>
        <dbReference type="EMBL" id="JAI08193.1"/>
    </source>
</evidence>
<dbReference type="AlphaFoldDB" id="A0A0E9XZL7"/>
<proteinExistence type="predicted"/>
<reference evidence="2" key="2">
    <citation type="journal article" date="2015" name="Fish Shellfish Immunol.">
        <title>Early steps in the European eel (Anguilla anguilla)-Vibrio vulnificus interaction in the gills: Role of the RtxA13 toxin.</title>
        <authorList>
            <person name="Callol A."/>
            <person name="Pajuelo D."/>
            <person name="Ebbesson L."/>
            <person name="Teles M."/>
            <person name="MacKenzie S."/>
            <person name="Amaro C."/>
        </authorList>
    </citation>
    <scope>NUCLEOTIDE SEQUENCE</scope>
</reference>
<organism evidence="2">
    <name type="scientific">Anguilla anguilla</name>
    <name type="common">European freshwater eel</name>
    <name type="synonym">Muraena anguilla</name>
    <dbReference type="NCBI Taxonomy" id="7936"/>
    <lineage>
        <taxon>Eukaryota</taxon>
        <taxon>Metazoa</taxon>
        <taxon>Chordata</taxon>
        <taxon>Craniata</taxon>
        <taxon>Vertebrata</taxon>
        <taxon>Euteleostomi</taxon>
        <taxon>Actinopterygii</taxon>
        <taxon>Neopterygii</taxon>
        <taxon>Teleostei</taxon>
        <taxon>Anguilliformes</taxon>
        <taxon>Anguillidae</taxon>
        <taxon>Anguilla</taxon>
    </lineage>
</organism>
<reference evidence="2" key="1">
    <citation type="submission" date="2014-11" db="EMBL/GenBank/DDBJ databases">
        <authorList>
            <person name="Amaro Gonzalez C."/>
        </authorList>
    </citation>
    <scope>NUCLEOTIDE SEQUENCE</scope>
</reference>
<dbReference type="EMBL" id="GBXM01000385">
    <property type="protein sequence ID" value="JAI08193.1"/>
    <property type="molecule type" value="Transcribed_RNA"/>
</dbReference>
<accession>A0A0E9XZL7</accession>
<name>A0A0E9XZL7_ANGAN</name>
<keyword evidence="1" id="KW-0812">Transmembrane</keyword>
<keyword evidence="1" id="KW-1133">Transmembrane helix</keyword>
<sequence length="45" mass="5465">MECFCVNMQIVSLFVFFVSLFFFCRKSHRHYFNSNKELWAGHRTG</sequence>
<keyword evidence="1" id="KW-0472">Membrane</keyword>
<protein>
    <submittedName>
        <fullName evidence="2">Uncharacterized protein</fullName>
    </submittedName>
</protein>
<evidence type="ECO:0000256" key="1">
    <source>
        <dbReference type="SAM" id="Phobius"/>
    </source>
</evidence>
<feature type="transmembrane region" description="Helical" evidence="1">
    <location>
        <begin position="6"/>
        <end position="24"/>
    </location>
</feature>